<dbReference type="SUPFAM" id="SSF46785">
    <property type="entry name" value="Winged helix' DNA-binding domain"/>
    <property type="match status" value="2"/>
</dbReference>
<dbReference type="Proteomes" id="UP000317243">
    <property type="component" value="Unassembled WGS sequence"/>
</dbReference>
<dbReference type="InterPro" id="IPR036388">
    <property type="entry name" value="WH-like_DNA-bd_sf"/>
</dbReference>
<evidence type="ECO:0000313" key="2">
    <source>
        <dbReference type="EMBL" id="TWT55779.1"/>
    </source>
</evidence>
<protein>
    <recommendedName>
        <fullName evidence="4">DUF480 domain-containing protein</fullName>
    </recommendedName>
</protein>
<dbReference type="Pfam" id="PF04337">
    <property type="entry name" value="DUF480"/>
    <property type="match status" value="1"/>
</dbReference>
<comment type="caution">
    <text evidence="2">The sequence shown here is derived from an EMBL/GenBank/DDBJ whole genome shotgun (WGS) entry which is preliminary data.</text>
</comment>
<evidence type="ECO:0000256" key="1">
    <source>
        <dbReference type="SAM" id="MobiDB-lite"/>
    </source>
</evidence>
<proteinExistence type="predicted"/>
<feature type="compositionally biased region" description="Low complexity" evidence="1">
    <location>
        <begin position="193"/>
        <end position="204"/>
    </location>
</feature>
<dbReference type="PANTHER" id="PTHR38768">
    <property type="entry name" value="UPF0502 PROTEIN YCEH"/>
    <property type="match status" value="1"/>
</dbReference>
<feature type="compositionally biased region" description="Polar residues" evidence="1">
    <location>
        <begin position="182"/>
        <end position="191"/>
    </location>
</feature>
<keyword evidence="3" id="KW-1185">Reference proteome</keyword>
<dbReference type="InterPro" id="IPR007432">
    <property type="entry name" value="DUF480"/>
</dbReference>
<dbReference type="Gene3D" id="1.10.10.10">
    <property type="entry name" value="Winged helix-like DNA-binding domain superfamily/Winged helix DNA-binding domain"/>
    <property type="match status" value="2"/>
</dbReference>
<evidence type="ECO:0000313" key="3">
    <source>
        <dbReference type="Proteomes" id="UP000317243"/>
    </source>
</evidence>
<name>A0A5C5WZQ4_9PLAN</name>
<dbReference type="AlphaFoldDB" id="A0A5C5WZQ4"/>
<feature type="region of interest" description="Disordered" evidence="1">
    <location>
        <begin position="174"/>
        <end position="223"/>
    </location>
</feature>
<dbReference type="OrthoDB" id="9784785at2"/>
<evidence type="ECO:0008006" key="4">
    <source>
        <dbReference type="Google" id="ProtNLM"/>
    </source>
</evidence>
<dbReference type="PANTHER" id="PTHR38768:SF1">
    <property type="entry name" value="UPF0502 PROTEIN YCEH"/>
    <property type="match status" value="1"/>
</dbReference>
<gene>
    <name evidence="2" type="ORF">KOR42_25900</name>
</gene>
<sequence>MDAEYENTLDENAEPVRVLTKGQRRVLGVLVEKALTTPDQYPLTLKAATSGANQKSNRDPVTSYSENAVWDLLDQLRELGLIAVVHTESGRTERFRHYVRKRYPFTEPQLAIITELMLRGKQQLGELRSRASRMVSIDSLDQLRRELASLVEQGYVRSNGPLERRGIEVDHNLYPAGEQKPSFETSVQESVGASPSPASASPATPELPRPSESGASGQETAELKATVESLKSELEELKASMEIVQDDLAQLRTALGV</sequence>
<dbReference type="EMBL" id="SIHI01000002">
    <property type="protein sequence ID" value="TWT55779.1"/>
    <property type="molecule type" value="Genomic_DNA"/>
</dbReference>
<reference evidence="2 3" key="1">
    <citation type="submission" date="2019-02" db="EMBL/GenBank/DDBJ databases">
        <title>Deep-cultivation of Planctomycetes and their phenomic and genomic characterization uncovers novel biology.</title>
        <authorList>
            <person name="Wiegand S."/>
            <person name="Jogler M."/>
            <person name="Boedeker C."/>
            <person name="Pinto D."/>
            <person name="Vollmers J."/>
            <person name="Rivas-Marin E."/>
            <person name="Kohn T."/>
            <person name="Peeters S.H."/>
            <person name="Heuer A."/>
            <person name="Rast P."/>
            <person name="Oberbeckmann S."/>
            <person name="Bunk B."/>
            <person name="Jeske O."/>
            <person name="Meyerdierks A."/>
            <person name="Storesund J.E."/>
            <person name="Kallscheuer N."/>
            <person name="Luecker S."/>
            <person name="Lage O.M."/>
            <person name="Pohl T."/>
            <person name="Merkel B.J."/>
            <person name="Hornburger P."/>
            <person name="Mueller R.-W."/>
            <person name="Bruemmer F."/>
            <person name="Labrenz M."/>
            <person name="Spormann A.M."/>
            <person name="Op Den Camp H."/>
            <person name="Overmann J."/>
            <person name="Amann R."/>
            <person name="Jetten M.S.M."/>
            <person name="Mascher T."/>
            <person name="Medema M.H."/>
            <person name="Devos D.P."/>
            <person name="Kaster A.-K."/>
            <person name="Ovreas L."/>
            <person name="Rohde M."/>
            <person name="Galperin M.Y."/>
            <person name="Jogler C."/>
        </authorList>
    </citation>
    <scope>NUCLEOTIDE SEQUENCE [LARGE SCALE GENOMIC DNA]</scope>
    <source>
        <strain evidence="2 3">KOR42</strain>
    </source>
</reference>
<accession>A0A5C5WZQ4</accession>
<organism evidence="2 3">
    <name type="scientific">Thalassoglobus neptunius</name>
    <dbReference type="NCBI Taxonomy" id="1938619"/>
    <lineage>
        <taxon>Bacteria</taxon>
        <taxon>Pseudomonadati</taxon>
        <taxon>Planctomycetota</taxon>
        <taxon>Planctomycetia</taxon>
        <taxon>Planctomycetales</taxon>
        <taxon>Planctomycetaceae</taxon>
        <taxon>Thalassoglobus</taxon>
    </lineage>
</organism>
<dbReference type="InterPro" id="IPR036390">
    <property type="entry name" value="WH_DNA-bd_sf"/>
</dbReference>